<sequence length="428" mass="48205">YTSEQPAEGWNLAEFDDSAWAEGKAGFGVTDGFATPELIGTAWTSADLWLRKSIDVAKPVEFELAAIRIKHDEDTEVYVNGKPVLSTTGYITGWDSYDVTESLKKAIKPGKNLVAVHVHQTTGGQYVDVALILDPKEKPAKSPGGFDFSTLAEYRRARWSEEKVWAWYADAGPIAGCNYLPRTAVNMTEMWQKETFDPKTIDEELGWAEKAGYNSLRVFVQYLVWKDDPEGLKQRMDQFLSIADKHGMRVMFIPFCDCAFAGREPYLGKQDEPVPGVHNSGWVPSPGLKRVVDREAWPDLERYIKDLVGRFGKDRRVLIWDLYNEPGNSNMGEKSLPLVAAAFRWSREAGATQPLTVGAWSNFDGRMSKALMAMSDVVSFHGYEPPEGIVKKSWICRGYNRPVLCTEWLFRQSNNTFETILPIFADGQ</sequence>
<accession>A0A0F8ZWN2</accession>
<reference evidence="4" key="1">
    <citation type="journal article" date="2015" name="Nature">
        <title>Complex archaea that bridge the gap between prokaryotes and eukaryotes.</title>
        <authorList>
            <person name="Spang A."/>
            <person name="Saw J.H."/>
            <person name="Jorgensen S.L."/>
            <person name="Zaremba-Niedzwiedzka K."/>
            <person name="Martijn J."/>
            <person name="Lind A.E."/>
            <person name="van Eijk R."/>
            <person name="Schleper C."/>
            <person name="Guy L."/>
            <person name="Ettema T.J."/>
        </authorList>
    </citation>
    <scope>NUCLEOTIDE SEQUENCE</scope>
</reference>
<evidence type="ECO:0000259" key="3">
    <source>
        <dbReference type="Pfam" id="PF00150"/>
    </source>
</evidence>
<organism evidence="4">
    <name type="scientific">marine sediment metagenome</name>
    <dbReference type="NCBI Taxonomy" id="412755"/>
    <lineage>
        <taxon>unclassified sequences</taxon>
        <taxon>metagenomes</taxon>
        <taxon>ecological metagenomes</taxon>
    </lineage>
</organism>
<dbReference type="Gene3D" id="2.60.120.260">
    <property type="entry name" value="Galactose-binding domain-like"/>
    <property type="match status" value="1"/>
</dbReference>
<dbReference type="SUPFAM" id="SSF49785">
    <property type="entry name" value="Galactose-binding domain-like"/>
    <property type="match status" value="1"/>
</dbReference>
<name>A0A0F8ZWN2_9ZZZZ</name>
<feature type="non-terminal residue" evidence="4">
    <location>
        <position position="428"/>
    </location>
</feature>
<feature type="non-terminal residue" evidence="4">
    <location>
        <position position="1"/>
    </location>
</feature>
<protein>
    <recommendedName>
        <fullName evidence="3">Glycoside hydrolase family 5 domain-containing protein</fullName>
    </recommendedName>
</protein>
<dbReference type="SUPFAM" id="SSF51445">
    <property type="entry name" value="(Trans)glycosidases"/>
    <property type="match status" value="1"/>
</dbReference>
<dbReference type="InterPro" id="IPR017853">
    <property type="entry name" value="GH"/>
</dbReference>
<proteinExistence type="predicted"/>
<dbReference type="GO" id="GO:0000272">
    <property type="term" value="P:polysaccharide catabolic process"/>
    <property type="evidence" value="ECO:0007669"/>
    <property type="project" value="InterPro"/>
</dbReference>
<evidence type="ECO:0000256" key="2">
    <source>
        <dbReference type="ARBA" id="ARBA00023295"/>
    </source>
</evidence>
<gene>
    <name evidence="4" type="ORF">LCGC14_2724130</name>
</gene>
<dbReference type="InterPro" id="IPR008979">
    <property type="entry name" value="Galactose-bd-like_sf"/>
</dbReference>
<dbReference type="Pfam" id="PF00150">
    <property type="entry name" value="Cellulase"/>
    <property type="match status" value="1"/>
</dbReference>
<dbReference type="Gene3D" id="3.20.20.80">
    <property type="entry name" value="Glycosidases"/>
    <property type="match status" value="1"/>
</dbReference>
<dbReference type="EMBL" id="LAZR01049151">
    <property type="protein sequence ID" value="KKK90325.1"/>
    <property type="molecule type" value="Genomic_DNA"/>
</dbReference>
<dbReference type="InterPro" id="IPR001547">
    <property type="entry name" value="Glyco_hydro_5"/>
</dbReference>
<dbReference type="AlphaFoldDB" id="A0A0F8ZWN2"/>
<evidence type="ECO:0000313" key="4">
    <source>
        <dbReference type="EMBL" id="KKK90325.1"/>
    </source>
</evidence>
<evidence type="ECO:0000256" key="1">
    <source>
        <dbReference type="ARBA" id="ARBA00022801"/>
    </source>
</evidence>
<keyword evidence="1" id="KW-0378">Hydrolase</keyword>
<keyword evidence="2" id="KW-0326">Glycosidase</keyword>
<feature type="domain" description="Glycoside hydrolase family 5" evidence="3">
    <location>
        <begin position="200"/>
        <end position="387"/>
    </location>
</feature>
<comment type="caution">
    <text evidence="4">The sequence shown here is derived from an EMBL/GenBank/DDBJ whole genome shotgun (WGS) entry which is preliminary data.</text>
</comment>
<dbReference type="GO" id="GO:0004553">
    <property type="term" value="F:hydrolase activity, hydrolyzing O-glycosyl compounds"/>
    <property type="evidence" value="ECO:0007669"/>
    <property type="project" value="InterPro"/>
</dbReference>